<name>B2B7R3_PODAN</name>
<dbReference type="PANTHER" id="PTHR22763:SF162">
    <property type="entry name" value="TRANSMEMBRANE E3 UBIQUITIN-PROTEIN LIGASE 1"/>
    <property type="match status" value="1"/>
</dbReference>
<feature type="transmembrane region" description="Helical" evidence="16">
    <location>
        <begin position="452"/>
        <end position="474"/>
    </location>
</feature>
<keyword evidence="10" id="KW-0833">Ubl conjugation pathway</keyword>
<evidence type="ECO:0000256" key="8">
    <source>
        <dbReference type="ARBA" id="ARBA00022729"/>
    </source>
</evidence>
<evidence type="ECO:0000256" key="13">
    <source>
        <dbReference type="ARBA" id="ARBA00023136"/>
    </source>
</evidence>
<evidence type="ECO:0000313" key="19">
    <source>
        <dbReference type="EMBL" id="CDP26241.1"/>
    </source>
</evidence>
<dbReference type="EMBL" id="FO904937">
    <property type="protein sequence ID" value="CDP26241.1"/>
    <property type="molecule type" value="Genomic_DNA"/>
</dbReference>
<keyword evidence="11" id="KW-0862">Zinc</keyword>
<organism evidence="18">
    <name type="scientific">Podospora anserina (strain S / ATCC MYA-4624 / DSM 980 / FGSC 10383)</name>
    <name type="common">Pleurage anserina</name>
    <dbReference type="NCBI Taxonomy" id="515849"/>
    <lineage>
        <taxon>Eukaryota</taxon>
        <taxon>Fungi</taxon>
        <taxon>Dikarya</taxon>
        <taxon>Ascomycota</taxon>
        <taxon>Pezizomycotina</taxon>
        <taxon>Sordariomycetes</taxon>
        <taxon>Sordariomycetidae</taxon>
        <taxon>Sordariales</taxon>
        <taxon>Podosporaceae</taxon>
        <taxon>Podospora</taxon>
        <taxon>Podospora anserina</taxon>
    </lineage>
</organism>
<keyword evidence="6 16" id="KW-0812">Transmembrane</keyword>
<keyword evidence="8" id="KW-0732">Signal</keyword>
<evidence type="ECO:0000256" key="16">
    <source>
        <dbReference type="SAM" id="Phobius"/>
    </source>
</evidence>
<dbReference type="InterPro" id="IPR021319">
    <property type="entry name" value="DUF2921"/>
</dbReference>
<evidence type="ECO:0000256" key="12">
    <source>
        <dbReference type="ARBA" id="ARBA00022989"/>
    </source>
</evidence>
<feature type="transmembrane region" description="Helical" evidence="16">
    <location>
        <begin position="21"/>
        <end position="41"/>
    </location>
</feature>
<evidence type="ECO:0000256" key="15">
    <source>
        <dbReference type="SAM" id="MobiDB-lite"/>
    </source>
</evidence>
<feature type="region of interest" description="Disordered" evidence="15">
    <location>
        <begin position="508"/>
        <end position="568"/>
    </location>
</feature>
<dbReference type="Pfam" id="PF11145">
    <property type="entry name" value="DUF2921"/>
    <property type="match status" value="1"/>
</dbReference>
<feature type="domain" description="RING-type" evidence="17">
    <location>
        <begin position="811"/>
        <end position="871"/>
    </location>
</feature>
<dbReference type="AlphaFoldDB" id="B2B7R3"/>
<evidence type="ECO:0000256" key="9">
    <source>
        <dbReference type="ARBA" id="ARBA00022771"/>
    </source>
</evidence>
<feature type="compositionally biased region" description="Low complexity" evidence="15">
    <location>
        <begin position="518"/>
        <end position="533"/>
    </location>
</feature>
<evidence type="ECO:0000256" key="5">
    <source>
        <dbReference type="ARBA" id="ARBA00022679"/>
    </source>
</evidence>
<dbReference type="GO" id="GO:0016567">
    <property type="term" value="P:protein ubiquitination"/>
    <property type="evidence" value="ECO:0007669"/>
    <property type="project" value="UniProtKB-UniPathway"/>
</dbReference>
<feature type="transmembrane region" description="Helical" evidence="16">
    <location>
        <begin position="643"/>
        <end position="662"/>
    </location>
</feature>
<dbReference type="eggNOG" id="KOG0828">
    <property type="taxonomic scope" value="Eukaryota"/>
</dbReference>
<protein>
    <recommendedName>
        <fullName evidence="4">RING-type E3 ubiquitin transferase</fullName>
        <ecNumber evidence="4">2.3.2.27</ecNumber>
    </recommendedName>
</protein>
<dbReference type="HOGENOM" id="CLU_010475_0_0_1"/>
<reference evidence="18 20" key="1">
    <citation type="journal article" date="2008" name="Genome Biol.">
        <title>The genome sequence of the model ascomycete fungus Podospora anserina.</title>
        <authorList>
            <person name="Espagne E."/>
            <person name="Lespinet O."/>
            <person name="Malagnac F."/>
            <person name="Da Silva C."/>
            <person name="Jaillon O."/>
            <person name="Porcel B.M."/>
            <person name="Couloux A."/>
            <person name="Aury J.-M."/>
            <person name="Segurens B."/>
            <person name="Poulain J."/>
            <person name="Anthouard V."/>
            <person name="Grossetete S."/>
            <person name="Khalili H."/>
            <person name="Coppin E."/>
            <person name="Dequard-Chablat M."/>
            <person name="Picard M."/>
            <person name="Contamine V."/>
            <person name="Arnaise S."/>
            <person name="Bourdais A."/>
            <person name="Berteaux-Lecellier V."/>
            <person name="Gautheret D."/>
            <person name="de Vries R.P."/>
            <person name="Battaglia E."/>
            <person name="Coutinho P.M."/>
            <person name="Danchin E.G.J."/>
            <person name="Henrissat B."/>
            <person name="El Khoury R."/>
            <person name="Sainsard-Chanet A."/>
            <person name="Boivin A."/>
            <person name="Pinan-Lucarre B."/>
            <person name="Sellem C.H."/>
            <person name="Debuchy R."/>
            <person name="Wincker P."/>
            <person name="Weissenbach J."/>
            <person name="Silar P."/>
        </authorList>
    </citation>
    <scope>NUCLEOTIDE SEQUENCE [LARGE SCALE GENOMIC DNA]</scope>
    <source>
        <strain evidence="20">S / ATCC MYA-4624 / DSM 980 / FGSC 10383</strain>
        <strain evidence="18">S mat+</strain>
    </source>
</reference>
<dbReference type="SMART" id="SM00184">
    <property type="entry name" value="RING"/>
    <property type="match status" value="1"/>
</dbReference>
<feature type="region of interest" description="Disordered" evidence="15">
    <location>
        <begin position="773"/>
        <end position="793"/>
    </location>
</feature>
<keyword evidence="9 14" id="KW-0863">Zinc-finger</keyword>
<keyword evidence="7" id="KW-0479">Metal-binding</keyword>
<reference evidence="18" key="2">
    <citation type="submission" date="2008-07" db="EMBL/GenBank/DDBJ databases">
        <authorList>
            <person name="Genoscope - CEA"/>
        </authorList>
    </citation>
    <scope>NUCLEOTIDE SEQUENCE</scope>
    <source>
        <strain evidence="18">S mat+</strain>
    </source>
</reference>
<dbReference type="PROSITE" id="PS50089">
    <property type="entry name" value="ZF_RING_2"/>
    <property type="match status" value="1"/>
</dbReference>
<gene>
    <name evidence="18" type="ORF">PODANS_2_11970</name>
</gene>
<evidence type="ECO:0000256" key="2">
    <source>
        <dbReference type="ARBA" id="ARBA00004127"/>
    </source>
</evidence>
<feature type="transmembrane region" description="Helical" evidence="16">
    <location>
        <begin position="486"/>
        <end position="506"/>
    </location>
</feature>
<dbReference type="InterPro" id="IPR001841">
    <property type="entry name" value="Znf_RING"/>
</dbReference>
<dbReference type="RefSeq" id="XP_001912013.1">
    <property type="nucleotide sequence ID" value="XM_001911978.1"/>
</dbReference>
<dbReference type="EC" id="2.3.2.27" evidence="4"/>
<evidence type="ECO:0000256" key="7">
    <source>
        <dbReference type="ARBA" id="ARBA00022723"/>
    </source>
</evidence>
<dbReference type="Pfam" id="PF13639">
    <property type="entry name" value="zf-RING_2"/>
    <property type="match status" value="1"/>
</dbReference>
<dbReference type="GO" id="GO:0012505">
    <property type="term" value="C:endomembrane system"/>
    <property type="evidence" value="ECO:0007669"/>
    <property type="project" value="UniProtKB-SubCell"/>
</dbReference>
<dbReference type="GO" id="GO:0043161">
    <property type="term" value="P:proteasome-mediated ubiquitin-dependent protein catabolic process"/>
    <property type="evidence" value="ECO:0007669"/>
    <property type="project" value="TreeGrafter"/>
</dbReference>
<dbReference type="OrthoDB" id="9984778at2759"/>
<evidence type="ECO:0000256" key="4">
    <source>
        <dbReference type="ARBA" id="ARBA00012483"/>
    </source>
</evidence>
<sequence length="877" mass="98655">MPEQEQDEQQRRQQSDRGQMLLLVLIFYLTFFSESDAPALISTPYLTASERLGRQRAAHGILNSTNWGDFSPHAHKEGAPPWQEPKYLNLTGFRESDGLAWEDLDYFKDRCRQWSKHAYPPQEGGDEWAHGSAKRTWQNATGTVQGKWIRRQGSAAKYRDNFNLTAVAPGVNWMVDDVDWGWNVTGSHGTVVLRLEEDDTPDSCYRETPKDEKESHTAGVAREISAVATFQDEETSAASFVMQLYGVHWPLQGSMILTTTSEKFAGIFGLPHLTPHAKFFETSQRLLNHTVDETLRERERSRLPDISNPWNPVIEGDFGGTLPRCEYILYLQLHALDHHYTHDKGFMDSSRSIIDDLERELRYPTGARNTKLPELQMSLVAWSPDCSYYLESKGPPLFPPADGQHLVGVKEEVLLSRVNYSLLVFAFVYAVQVILLKGQIKESPTPSTLNRLSFWSMSMMLLADGLVFSASSAWSVSASDGFHSALLLTFVSFMSSAIGAGLLASIRGSEPERRARDTPPATNTGTTNTTTTAPAPPPAPAVPQTSGTLPPPVTAGPPRAPSPPIIIPSDQDIDAEIAENVAAGAGAVPGLGTTTTAPATTTTPTNRPQTAQFAPVIFYFFLLILAIMVLTILSLSWPPRARSIYINTISFLYFSLWLPQIWRNARRNSRRSFSWNFLTGQSLCRLAPFAYFYLYDKNFLFVSTDYTTFSILVAWVWAQLLTLILQNFWEPRLGIPFPRGWMPEVWDYHRILRQDDIESGVVVGLEFLESASSSSSSSSTAEGHGHDHRGQLRERAKELRQRGMTLRNVDCAICREEMLVPVVMTGKPDPSWSMADMLERKSYMITPCRHMFHTKCLEQWFRKRLVCPICREDLQPL</sequence>
<reference evidence="19" key="4">
    <citation type="submission" date="2014-09" db="EMBL/GenBank/DDBJ databases">
        <title>Maintaining two mating types: Structure of the mating type locus and its role in heterokaryosis in Podospora anserina.</title>
        <authorList>
            <person name="Grognet P."/>
            <person name="Bidard F."/>
            <person name="Kuchly C."/>
            <person name="Chan Ho Tong L."/>
            <person name="Coppin E."/>
            <person name="Ait Benkhali J."/>
            <person name="Couloux A."/>
            <person name="Wincker P."/>
            <person name="Debuchy R."/>
            <person name="Silar P."/>
        </authorList>
    </citation>
    <scope>NUCLEOTIDE SEQUENCE</scope>
</reference>
<evidence type="ECO:0000256" key="10">
    <source>
        <dbReference type="ARBA" id="ARBA00022786"/>
    </source>
</evidence>
<evidence type="ECO:0000256" key="3">
    <source>
        <dbReference type="ARBA" id="ARBA00004906"/>
    </source>
</evidence>
<evidence type="ECO:0000313" key="18">
    <source>
        <dbReference type="EMBL" id="CAP73842.1"/>
    </source>
</evidence>
<keyword evidence="20" id="KW-1185">Reference proteome</keyword>
<dbReference type="GO" id="GO:0044695">
    <property type="term" value="C:Dsc E3 ubiquitin ligase complex"/>
    <property type="evidence" value="ECO:0007669"/>
    <property type="project" value="TreeGrafter"/>
</dbReference>
<feature type="compositionally biased region" description="Basic and acidic residues" evidence="15">
    <location>
        <begin position="783"/>
        <end position="793"/>
    </location>
</feature>
<comment type="pathway">
    <text evidence="3">Protein modification; protein ubiquitination.</text>
</comment>
<reference evidence="20" key="3">
    <citation type="journal article" date="2014" name="Genetics">
        <title>Maintaining two mating types: Structure of the mating type locus and its role in heterokaryosis in Podospora anserina.</title>
        <authorList>
            <person name="Grognet P."/>
            <person name="Bidard F."/>
            <person name="Kuchly C."/>
            <person name="Tong L.C.H."/>
            <person name="Coppin E."/>
            <person name="Benkhali J.A."/>
            <person name="Couloux A."/>
            <person name="Wincker P."/>
            <person name="Debuchy R."/>
            <person name="Silar P."/>
        </authorList>
    </citation>
    <scope>GENOME REANNOTATION</scope>
    <source>
        <strain evidence="20">S / ATCC MYA-4624 / DSM 980 / FGSC 10383</strain>
    </source>
</reference>
<dbReference type="EMBL" id="CU640366">
    <property type="protein sequence ID" value="CAP73842.1"/>
    <property type="molecule type" value="Genomic_DNA"/>
</dbReference>
<keyword evidence="5" id="KW-0808">Transferase</keyword>
<comment type="subcellular location">
    <subcellularLocation>
        <location evidence="2">Endomembrane system</location>
        <topology evidence="2">Multi-pass membrane protein</topology>
    </subcellularLocation>
</comment>
<evidence type="ECO:0000313" key="20">
    <source>
        <dbReference type="Proteomes" id="UP000001197"/>
    </source>
</evidence>
<dbReference type="Gene3D" id="3.30.40.10">
    <property type="entry name" value="Zinc/RING finger domain, C3HC4 (zinc finger)"/>
    <property type="match status" value="1"/>
</dbReference>
<evidence type="ECO:0000256" key="11">
    <source>
        <dbReference type="ARBA" id="ARBA00022833"/>
    </source>
</evidence>
<dbReference type="InterPro" id="IPR050731">
    <property type="entry name" value="HRD1_E3_ubiq-ligases"/>
</dbReference>
<keyword evidence="12 16" id="KW-1133">Transmembrane helix</keyword>
<dbReference type="VEuPathDB" id="FungiDB:PODANS_2_11970"/>
<feature type="transmembrane region" description="Helical" evidence="16">
    <location>
        <begin position="706"/>
        <end position="729"/>
    </location>
</feature>
<feature type="transmembrane region" description="Helical" evidence="16">
    <location>
        <begin position="616"/>
        <end position="637"/>
    </location>
</feature>
<dbReference type="FunCoup" id="B2B7R3">
    <property type="interactions" value="45"/>
</dbReference>
<evidence type="ECO:0000259" key="17">
    <source>
        <dbReference type="PROSITE" id="PS50089"/>
    </source>
</evidence>
<dbReference type="InterPro" id="IPR013083">
    <property type="entry name" value="Znf_RING/FYVE/PHD"/>
</dbReference>
<dbReference type="GO" id="GO:0008270">
    <property type="term" value="F:zinc ion binding"/>
    <property type="evidence" value="ECO:0007669"/>
    <property type="project" value="UniProtKB-KW"/>
</dbReference>
<evidence type="ECO:0000256" key="14">
    <source>
        <dbReference type="PROSITE-ProRule" id="PRU00175"/>
    </source>
</evidence>
<evidence type="ECO:0000256" key="6">
    <source>
        <dbReference type="ARBA" id="ARBA00022692"/>
    </source>
</evidence>
<feature type="compositionally biased region" description="Pro residues" evidence="15">
    <location>
        <begin position="549"/>
        <end position="566"/>
    </location>
</feature>
<accession>B2B7R3</accession>
<evidence type="ECO:0000256" key="1">
    <source>
        <dbReference type="ARBA" id="ARBA00000900"/>
    </source>
</evidence>
<dbReference type="PANTHER" id="PTHR22763">
    <property type="entry name" value="RING ZINC FINGER PROTEIN"/>
    <property type="match status" value="1"/>
</dbReference>
<comment type="catalytic activity">
    <reaction evidence="1">
        <text>S-ubiquitinyl-[E2 ubiquitin-conjugating enzyme]-L-cysteine + [acceptor protein]-L-lysine = [E2 ubiquitin-conjugating enzyme]-L-cysteine + N(6)-ubiquitinyl-[acceptor protein]-L-lysine.</text>
        <dbReference type="EC" id="2.3.2.27"/>
    </reaction>
</comment>
<dbReference type="STRING" id="515849.B2B7R3"/>
<proteinExistence type="predicted"/>
<feature type="transmembrane region" description="Helical" evidence="16">
    <location>
        <begin position="420"/>
        <end position="440"/>
    </location>
</feature>
<dbReference type="KEGG" id="pan:PODANSg9059"/>
<keyword evidence="13 16" id="KW-0472">Membrane</keyword>
<dbReference type="SUPFAM" id="SSF57850">
    <property type="entry name" value="RING/U-box"/>
    <property type="match status" value="1"/>
</dbReference>
<dbReference type="GeneID" id="6195415"/>
<dbReference type="UniPathway" id="UPA00143"/>
<dbReference type="Proteomes" id="UP000001197">
    <property type="component" value="Chromosome 2"/>
</dbReference>
<dbReference type="GO" id="GO:0061630">
    <property type="term" value="F:ubiquitin protein ligase activity"/>
    <property type="evidence" value="ECO:0007669"/>
    <property type="project" value="UniProtKB-EC"/>
</dbReference>